<evidence type="ECO:0000313" key="4">
    <source>
        <dbReference type="Proteomes" id="UP000062043"/>
    </source>
</evidence>
<feature type="transmembrane region" description="Helical" evidence="1">
    <location>
        <begin position="12"/>
        <end position="30"/>
    </location>
</feature>
<feature type="transmembrane region" description="Helical" evidence="1">
    <location>
        <begin position="152"/>
        <end position="171"/>
    </location>
</feature>
<dbReference type="Pfam" id="PF05763">
    <property type="entry name" value="DUF835"/>
    <property type="match status" value="1"/>
</dbReference>
<evidence type="ECO:0000259" key="2">
    <source>
        <dbReference type="Pfam" id="PF05763"/>
    </source>
</evidence>
<keyword evidence="1" id="KW-0472">Membrane</keyword>
<dbReference type="PANTHER" id="PTHR33531:SF7">
    <property type="entry name" value="HYPOTHETICAL MEMBRANE PROTEIN, CONSERVED"/>
    <property type="match status" value="1"/>
</dbReference>
<gene>
    <name evidence="3" type="ORF">X802_09880</name>
</gene>
<dbReference type="AlphaFoldDB" id="A0A0X1KMC7"/>
<dbReference type="PANTHER" id="PTHR33531">
    <property type="entry name" value="RUBRERYTHRIN SUBFAMILY"/>
    <property type="match status" value="1"/>
</dbReference>
<dbReference type="Proteomes" id="UP000062043">
    <property type="component" value="Chromosome"/>
</dbReference>
<dbReference type="RefSeq" id="WP_062374229.1">
    <property type="nucleotide sequence ID" value="NZ_CP007140.1"/>
</dbReference>
<dbReference type="OrthoDB" id="86165at2157"/>
<dbReference type="KEGG" id="tgy:X802_09880"/>
<feature type="domain" description="DUF835" evidence="2">
    <location>
        <begin position="229"/>
        <end position="354"/>
    </location>
</feature>
<organism evidence="3 4">
    <name type="scientific">Thermococcus guaymasensis DSM 11113</name>
    <dbReference type="NCBI Taxonomy" id="1432656"/>
    <lineage>
        <taxon>Archaea</taxon>
        <taxon>Methanobacteriati</taxon>
        <taxon>Methanobacteriota</taxon>
        <taxon>Thermococci</taxon>
        <taxon>Thermococcales</taxon>
        <taxon>Thermococcaceae</taxon>
        <taxon>Thermococcus</taxon>
    </lineage>
</organism>
<feature type="transmembrane region" description="Helical" evidence="1">
    <location>
        <begin position="177"/>
        <end position="198"/>
    </location>
</feature>
<evidence type="ECO:0000313" key="3">
    <source>
        <dbReference type="EMBL" id="AJC72422.1"/>
    </source>
</evidence>
<reference evidence="3 4" key="1">
    <citation type="submission" date="2014-01" db="EMBL/GenBank/DDBJ databases">
        <title>Genome sequencing of Thermococcus guaymasensis.</title>
        <authorList>
            <person name="Zhang X."/>
            <person name="Alvare G."/>
            <person name="Fristensky B."/>
            <person name="Chen L."/>
            <person name="Suen T."/>
            <person name="Chen Q."/>
            <person name="Ma K."/>
        </authorList>
    </citation>
    <scope>NUCLEOTIDE SEQUENCE [LARGE SCALE GENOMIC DNA]</scope>
    <source>
        <strain evidence="3 4">DSM 11113</strain>
    </source>
</reference>
<sequence length="355" mass="40311">MRWRYVESVTPSISVLTAIITLGVLIYTYLKHWKRPLLYWSAAWVFFILMMVSFHTENKEGVAIFYALFAGMAMSGTVRYLKEHGGFNVLSMPELIGIVPSLVTLYGVVLTHLGLPYGFLSSIEVPFVVLSGAVIILAGILFVKMSRRHRDSLYLGIITIAFGIFVILYPVRMSFTRLHYILRLLATVMSVFIAFFLIRLVRSRGFLFLEEPVEVKVSLEPGVKLITPREYEEVKKELKEYPVLAFVRDLRVPEKWTTFYLSNTGQKGSISPTNIAYLAQVVSDYFKKAKEKGIRGVVVIDCVEYLITYNSFEAVVKFLATLADLALINNGVLLVVVEKEALEEHQFVILKRILG</sequence>
<dbReference type="InterPro" id="IPR008553">
    <property type="entry name" value="DUF835"/>
</dbReference>
<proteinExistence type="predicted"/>
<feature type="transmembrane region" description="Helical" evidence="1">
    <location>
        <begin position="37"/>
        <end position="56"/>
    </location>
</feature>
<evidence type="ECO:0000256" key="1">
    <source>
        <dbReference type="SAM" id="Phobius"/>
    </source>
</evidence>
<protein>
    <recommendedName>
        <fullName evidence="2">DUF835 domain-containing protein</fullName>
    </recommendedName>
</protein>
<dbReference type="EMBL" id="CP007140">
    <property type="protein sequence ID" value="AJC72422.1"/>
    <property type="molecule type" value="Genomic_DNA"/>
</dbReference>
<keyword evidence="4" id="KW-1185">Reference proteome</keyword>
<feature type="transmembrane region" description="Helical" evidence="1">
    <location>
        <begin position="62"/>
        <end position="81"/>
    </location>
</feature>
<keyword evidence="1" id="KW-0812">Transmembrane</keyword>
<accession>A0A0X1KMC7</accession>
<name>A0A0X1KMC7_9EURY</name>
<keyword evidence="1" id="KW-1133">Transmembrane helix</keyword>
<dbReference type="GeneID" id="27135959"/>
<dbReference type="PATRIC" id="fig|1432656.3.peg.1929"/>
<feature type="transmembrane region" description="Helical" evidence="1">
    <location>
        <begin position="125"/>
        <end position="143"/>
    </location>
</feature>
<feature type="transmembrane region" description="Helical" evidence="1">
    <location>
        <begin position="93"/>
        <end position="113"/>
    </location>
</feature>